<feature type="region of interest" description="Disordered" evidence="1">
    <location>
        <begin position="43"/>
        <end position="72"/>
    </location>
</feature>
<dbReference type="Proteomes" id="UP000196158">
    <property type="component" value="Unassembled WGS sequence"/>
</dbReference>
<proteinExistence type="predicted"/>
<reference evidence="2 3" key="1">
    <citation type="submission" date="2017-04" db="EMBL/GenBank/DDBJ databases">
        <authorList>
            <person name="Afonso C.L."/>
            <person name="Miller P.J."/>
            <person name="Scott M.A."/>
            <person name="Spackman E."/>
            <person name="Goraichik I."/>
            <person name="Dimitrov K.M."/>
            <person name="Suarez D.L."/>
            <person name="Swayne D.E."/>
        </authorList>
    </citation>
    <scope>NUCLEOTIDE SEQUENCE [LARGE SCALE GENOMIC DNA]</scope>
</reference>
<evidence type="ECO:0000313" key="2">
    <source>
        <dbReference type="EMBL" id="SMN18819.1"/>
    </source>
</evidence>
<feature type="region of interest" description="Disordered" evidence="1">
    <location>
        <begin position="164"/>
        <end position="185"/>
    </location>
</feature>
<evidence type="ECO:0000256" key="1">
    <source>
        <dbReference type="SAM" id="MobiDB-lite"/>
    </source>
</evidence>
<dbReference type="OrthoDB" id="4069330at2759"/>
<dbReference type="AlphaFoldDB" id="A0A1X7R011"/>
<evidence type="ECO:0000313" key="3">
    <source>
        <dbReference type="Proteomes" id="UP000196158"/>
    </source>
</evidence>
<feature type="compositionally biased region" description="Basic and acidic residues" evidence="1">
    <location>
        <begin position="52"/>
        <end position="67"/>
    </location>
</feature>
<accession>A0A1X7R011</accession>
<keyword evidence="3" id="KW-1185">Reference proteome</keyword>
<organism evidence="2 3">
    <name type="scientific">Maudiozyma saulgeensis</name>
    <dbReference type="NCBI Taxonomy" id="1789683"/>
    <lineage>
        <taxon>Eukaryota</taxon>
        <taxon>Fungi</taxon>
        <taxon>Dikarya</taxon>
        <taxon>Ascomycota</taxon>
        <taxon>Saccharomycotina</taxon>
        <taxon>Saccharomycetes</taxon>
        <taxon>Saccharomycetales</taxon>
        <taxon>Saccharomycetaceae</taxon>
        <taxon>Maudiozyma</taxon>
    </lineage>
</organism>
<sequence>MAMTTVLKKLLPFAFPSRTKQEQSEDKNTRRMVIVSRSIYKKQQKNKNAKVNKKDIEQQQEEPKFPIDYKAPNNDPMYIEAIDEAIRYKLIHQGNESDISTLTTIGRIITQYQKDNNPYRQHYNGVHIVRNPSTNSDNSNNEIINKDTNLNKQISIDTIAGTTNITGTRRKPSKKNRNTMIDPLNDVTNNNINEIHLLNKRSTNTIDHSGGSYDSSDKPLRKKLQKSKSKSSRLDKLKINKMIIQTNTESVMKGMYYNKLKLFNLNLLTPTPVVHVLKIKF</sequence>
<dbReference type="EMBL" id="FXLY01000002">
    <property type="protein sequence ID" value="SMN18819.1"/>
    <property type="molecule type" value="Genomic_DNA"/>
</dbReference>
<feature type="compositionally biased region" description="Basic residues" evidence="1">
    <location>
        <begin position="168"/>
        <end position="177"/>
    </location>
</feature>
<feature type="region of interest" description="Disordered" evidence="1">
    <location>
        <begin position="203"/>
        <end position="232"/>
    </location>
</feature>
<gene>
    <name evidence="2" type="ORF">KASA_0Q13662G</name>
</gene>
<protein>
    <submittedName>
        <fullName evidence="2">Uncharacterized protein</fullName>
    </submittedName>
</protein>
<name>A0A1X7R011_9SACH</name>
<feature type="compositionally biased region" description="Basic residues" evidence="1">
    <location>
        <begin position="220"/>
        <end position="231"/>
    </location>
</feature>